<dbReference type="EMBL" id="LR796226">
    <property type="protein sequence ID" value="CAB4128762.1"/>
    <property type="molecule type" value="Genomic_DNA"/>
</dbReference>
<sequence length="410" mass="44503">MASKPQTTRDKVLRGKKQAAEVIKLQSVVLDVDAKIAELVKQLTLLDDQITVLERQMIDATTDTAFNAAKTASTGLKTQRTGVSRQLVAAQLQSLDVKSQQNASAAAAVKAAADKVKALAELAARGVADDNKGLQYNASAVKEAYFSTASNFTSRVQGPVNIPTAGEGGTQPPKAADLWRSVNNSKGMIVTSEQVLKAWNSSTNKTSTSDSFDNHNYGFQFQYNPGTVAMSYYTSPNVDVTMITSGTEMFNLAGVSGSQGSVSFQVVINRILDMQYYTSDGALKDNVSGGDIYSIPPKTVEEYKALYDHGTMYDVEFLLRVLMGTTMNSYLRGERTADMGWLPAVPVELHLGKNLRYLGTVNNINLNHVIFDSRMVPVFTTVDIGFARLPDYPLTNTSENPFPSQGFRGV</sequence>
<name>A0A6J5L5B6_9CAUD</name>
<gene>
    <name evidence="1" type="ORF">UFOVP111_75</name>
</gene>
<evidence type="ECO:0000313" key="1">
    <source>
        <dbReference type="EMBL" id="CAB4128762.1"/>
    </source>
</evidence>
<proteinExistence type="predicted"/>
<organism evidence="1">
    <name type="scientific">uncultured Caudovirales phage</name>
    <dbReference type="NCBI Taxonomy" id="2100421"/>
    <lineage>
        <taxon>Viruses</taxon>
        <taxon>Duplodnaviria</taxon>
        <taxon>Heunggongvirae</taxon>
        <taxon>Uroviricota</taxon>
        <taxon>Caudoviricetes</taxon>
        <taxon>Peduoviridae</taxon>
        <taxon>Maltschvirus</taxon>
        <taxon>Maltschvirus maltsch</taxon>
    </lineage>
</organism>
<reference evidence="1" key="1">
    <citation type="submission" date="2020-04" db="EMBL/GenBank/DDBJ databases">
        <authorList>
            <person name="Chiriac C."/>
            <person name="Salcher M."/>
            <person name="Ghai R."/>
            <person name="Kavagutti S V."/>
        </authorList>
    </citation>
    <scope>NUCLEOTIDE SEQUENCE</scope>
</reference>
<accession>A0A6J5L5B6</accession>
<protein>
    <submittedName>
        <fullName evidence="1">Uncharacterized protein</fullName>
    </submittedName>
</protein>